<gene>
    <name evidence="1" type="ORF">DWB85_01325</name>
</gene>
<dbReference type="EMBL" id="QRAN01000001">
    <property type="protein sequence ID" value="RLQ23822.1"/>
    <property type="molecule type" value="Genomic_DNA"/>
</dbReference>
<accession>A0A3L7E5E0</accession>
<protein>
    <submittedName>
        <fullName evidence="1">DUF4194 domain-containing protein</fullName>
    </submittedName>
</protein>
<comment type="caution">
    <text evidence="1">The sequence shown here is derived from an EMBL/GenBank/DDBJ whole genome shotgun (WGS) entry which is preliminary data.</text>
</comment>
<evidence type="ECO:0000313" key="2">
    <source>
        <dbReference type="Proteomes" id="UP000265509"/>
    </source>
</evidence>
<name>A0A3L7E5E0_9GAMM</name>
<keyword evidence="2" id="KW-1185">Reference proteome</keyword>
<dbReference type="AlphaFoldDB" id="A0A3L7E5E0"/>
<reference evidence="1 2" key="1">
    <citation type="submission" date="2018-07" db="EMBL/GenBank/DDBJ databases">
        <title>Halioglobus sp. genome submission.</title>
        <authorList>
            <person name="Ye M.-Q."/>
            <person name="Du Z.-J."/>
        </authorList>
    </citation>
    <scope>NUCLEOTIDE SEQUENCE [LARGE SCALE GENOMIC DNA]</scope>
    <source>
        <strain evidence="1 2">U0301</strain>
    </source>
</reference>
<dbReference type="OrthoDB" id="5295172at2"/>
<dbReference type="Pfam" id="PF13835">
    <property type="entry name" value="DUF4194"/>
    <property type="match status" value="1"/>
</dbReference>
<sequence>MSDTDIDTDSQLSPLLIHLLKGVLYRDQREVLWQALLTLQSRVRDHVALLGLELVLDEPEGYAYLCQVERGDDEQGPPRLVPRRQLSYPVSLLLALLRKKLAEHDASGGDPRLILTQEQIVELVRLFLPDTANEAKLVDRVQGDINKVIELGFLRRLRGQSDRYEVRRILQSFVDAQWLGEFEQRLKAYREQAGEQ</sequence>
<organism evidence="1 2">
    <name type="scientific">Seongchinamella sediminis</name>
    <dbReference type="NCBI Taxonomy" id="2283635"/>
    <lineage>
        <taxon>Bacteria</taxon>
        <taxon>Pseudomonadati</taxon>
        <taxon>Pseudomonadota</taxon>
        <taxon>Gammaproteobacteria</taxon>
        <taxon>Cellvibrionales</taxon>
        <taxon>Halieaceae</taxon>
        <taxon>Seongchinamella</taxon>
    </lineage>
</organism>
<dbReference type="Proteomes" id="UP000265509">
    <property type="component" value="Unassembled WGS sequence"/>
</dbReference>
<dbReference type="RefSeq" id="WP_117952380.1">
    <property type="nucleotide sequence ID" value="NZ_QRAN01000001.1"/>
</dbReference>
<proteinExistence type="predicted"/>
<dbReference type="InterPro" id="IPR025449">
    <property type="entry name" value="JetB"/>
</dbReference>
<evidence type="ECO:0000313" key="1">
    <source>
        <dbReference type="EMBL" id="RLQ23822.1"/>
    </source>
</evidence>